<evidence type="ECO:0008006" key="4">
    <source>
        <dbReference type="Google" id="ProtNLM"/>
    </source>
</evidence>
<dbReference type="Proteomes" id="UP000199149">
    <property type="component" value="Unassembled WGS sequence"/>
</dbReference>
<feature type="signal peptide" evidence="1">
    <location>
        <begin position="1"/>
        <end position="18"/>
    </location>
</feature>
<protein>
    <recommendedName>
        <fullName evidence="4">Outer membrane protein beta-barrel domain-containing protein</fullName>
    </recommendedName>
</protein>
<proteinExistence type="predicted"/>
<dbReference type="OrthoDB" id="1450938at2"/>
<name>A0A1I4VDB9_9FLAO</name>
<keyword evidence="3" id="KW-1185">Reference proteome</keyword>
<accession>A0A1I4VDB9</accession>
<keyword evidence="1" id="KW-0732">Signal</keyword>
<gene>
    <name evidence="2" type="ORF">SAMN05421738_10578</name>
</gene>
<feature type="chain" id="PRO_5011464761" description="Outer membrane protein beta-barrel domain-containing protein" evidence="1">
    <location>
        <begin position="19"/>
        <end position="160"/>
    </location>
</feature>
<dbReference type="STRING" id="684065.SAMN05421738_10578"/>
<sequence>MKKFIAIFVLIFSFQAKAQQKLTDYFTLNLGYEYWNGNYGKVGTDLYLVQPNNNILAFSANANLGYMKDKFRVIPEIGAGYLFNFENNPGDPYSSNFSSAFYVVRAEVSPWTITPKAGIAILSLLEFNAGYSFEFRENKNFKDMSGFRAGLTLHLPTQLF</sequence>
<dbReference type="EMBL" id="FOUZ01000005">
    <property type="protein sequence ID" value="SFM99173.1"/>
    <property type="molecule type" value="Genomic_DNA"/>
</dbReference>
<dbReference type="RefSeq" id="WP_092907442.1">
    <property type="nucleotide sequence ID" value="NZ_FOUZ01000005.1"/>
</dbReference>
<reference evidence="3" key="1">
    <citation type="submission" date="2016-10" db="EMBL/GenBank/DDBJ databases">
        <authorList>
            <person name="Varghese N."/>
            <person name="Submissions S."/>
        </authorList>
    </citation>
    <scope>NUCLEOTIDE SEQUENCE [LARGE SCALE GENOMIC DNA]</scope>
    <source>
        <strain evidence="3">XJ109</strain>
    </source>
</reference>
<organism evidence="2 3">
    <name type="scientific">Algoriella xinjiangensis</name>
    <dbReference type="NCBI Taxonomy" id="684065"/>
    <lineage>
        <taxon>Bacteria</taxon>
        <taxon>Pseudomonadati</taxon>
        <taxon>Bacteroidota</taxon>
        <taxon>Flavobacteriia</taxon>
        <taxon>Flavobacteriales</taxon>
        <taxon>Weeksellaceae</taxon>
        <taxon>Algoriella</taxon>
    </lineage>
</organism>
<evidence type="ECO:0000256" key="1">
    <source>
        <dbReference type="SAM" id="SignalP"/>
    </source>
</evidence>
<evidence type="ECO:0000313" key="3">
    <source>
        <dbReference type="Proteomes" id="UP000199149"/>
    </source>
</evidence>
<evidence type="ECO:0000313" key="2">
    <source>
        <dbReference type="EMBL" id="SFM99173.1"/>
    </source>
</evidence>
<dbReference type="AlphaFoldDB" id="A0A1I4VDB9"/>